<dbReference type="SMART" id="SM00644">
    <property type="entry name" value="Ami_2"/>
    <property type="match status" value="1"/>
</dbReference>
<dbReference type="CDD" id="cd06583">
    <property type="entry name" value="PGRP"/>
    <property type="match status" value="1"/>
</dbReference>
<dbReference type="InterPro" id="IPR036366">
    <property type="entry name" value="PGBDSf"/>
</dbReference>
<feature type="domain" description="N-acetylmuramoyl-L-alanine amidase" evidence="1">
    <location>
        <begin position="27"/>
        <end position="181"/>
    </location>
</feature>
<keyword evidence="3" id="KW-1185">Reference proteome</keyword>
<dbReference type="SUPFAM" id="SSF55846">
    <property type="entry name" value="N-acetylmuramoyl-L-alanine amidase-like"/>
    <property type="match status" value="1"/>
</dbReference>
<dbReference type="InterPro" id="IPR036365">
    <property type="entry name" value="PGBD-like_sf"/>
</dbReference>
<dbReference type="EMBL" id="JBEZUR010000102">
    <property type="protein sequence ID" value="MEU3558379.1"/>
    <property type="molecule type" value="Genomic_DNA"/>
</dbReference>
<dbReference type="SUPFAM" id="SSF47090">
    <property type="entry name" value="PGBD-like"/>
    <property type="match status" value="1"/>
</dbReference>
<dbReference type="Pfam" id="PF01510">
    <property type="entry name" value="Amidase_2"/>
    <property type="match status" value="1"/>
</dbReference>
<dbReference type="InterPro" id="IPR002502">
    <property type="entry name" value="Amidase_domain"/>
</dbReference>
<dbReference type="Gene3D" id="3.40.80.10">
    <property type="entry name" value="Peptidoglycan recognition protein-like"/>
    <property type="match status" value="1"/>
</dbReference>
<dbReference type="InterPro" id="IPR036505">
    <property type="entry name" value="Amidase/PGRP_sf"/>
</dbReference>
<protein>
    <submittedName>
        <fullName evidence="2">N-acetylmuramoyl-L-alanine amidase</fullName>
        <ecNumber evidence="2">3.5.1.28</ecNumber>
    </submittedName>
</protein>
<proteinExistence type="predicted"/>
<evidence type="ECO:0000259" key="1">
    <source>
        <dbReference type="SMART" id="SM00644"/>
    </source>
</evidence>
<accession>A0ABV2YRL2</accession>
<comment type="caution">
    <text evidence="2">The sequence shown here is derived from an EMBL/GenBank/DDBJ whole genome shotgun (WGS) entry which is preliminary data.</text>
</comment>
<dbReference type="Gene3D" id="1.10.101.10">
    <property type="entry name" value="PGBD-like superfamily/PGBD"/>
    <property type="match status" value="1"/>
</dbReference>
<dbReference type="RefSeq" id="WP_108954828.1">
    <property type="nucleotide sequence ID" value="NZ_BEVZ01000004.1"/>
</dbReference>
<dbReference type="EC" id="3.5.1.28" evidence="2"/>
<keyword evidence="2" id="KW-0378">Hydrolase</keyword>
<name>A0ABV2YRL2_9ACTN</name>
<organism evidence="2 3">
    <name type="scientific">Streptomyces fragilis</name>
    <dbReference type="NCBI Taxonomy" id="67301"/>
    <lineage>
        <taxon>Bacteria</taxon>
        <taxon>Bacillati</taxon>
        <taxon>Actinomycetota</taxon>
        <taxon>Actinomycetes</taxon>
        <taxon>Kitasatosporales</taxon>
        <taxon>Streptomycetaceae</taxon>
        <taxon>Streptomyces</taxon>
    </lineage>
</organism>
<dbReference type="Proteomes" id="UP001550850">
    <property type="component" value="Unassembled WGS sequence"/>
</dbReference>
<evidence type="ECO:0000313" key="3">
    <source>
        <dbReference type="Proteomes" id="UP001550850"/>
    </source>
</evidence>
<gene>
    <name evidence="2" type="ORF">AB0E65_29845</name>
</gene>
<reference evidence="2 3" key="1">
    <citation type="submission" date="2024-06" db="EMBL/GenBank/DDBJ databases">
        <title>The Natural Products Discovery Center: Release of the First 8490 Sequenced Strains for Exploring Actinobacteria Biosynthetic Diversity.</title>
        <authorList>
            <person name="Kalkreuter E."/>
            <person name="Kautsar S.A."/>
            <person name="Yang D."/>
            <person name="Bader C.D."/>
            <person name="Teijaro C.N."/>
            <person name="Fluegel L."/>
            <person name="Davis C.M."/>
            <person name="Simpson J.R."/>
            <person name="Lauterbach L."/>
            <person name="Steele A.D."/>
            <person name="Gui C."/>
            <person name="Meng S."/>
            <person name="Li G."/>
            <person name="Viehrig K."/>
            <person name="Ye F."/>
            <person name="Su P."/>
            <person name="Kiefer A.F."/>
            <person name="Nichols A."/>
            <person name="Cepeda A.J."/>
            <person name="Yan W."/>
            <person name="Fan B."/>
            <person name="Jiang Y."/>
            <person name="Adhikari A."/>
            <person name="Zheng C.-J."/>
            <person name="Schuster L."/>
            <person name="Cowan T.M."/>
            <person name="Smanski M.J."/>
            <person name="Chevrette M.G."/>
            <person name="De Carvalho L.P.S."/>
            <person name="Shen B."/>
        </authorList>
    </citation>
    <scope>NUCLEOTIDE SEQUENCE [LARGE SCALE GENOMIC DNA]</scope>
    <source>
        <strain evidence="2 3">NPDC038104</strain>
    </source>
</reference>
<sequence length="300" mass="31465">MASPLTADALVRALRNEGVKVVEHSGWRTNNRNAKGAWGPVNGVMIHHTVTSGTDATVRLCFEGRSDLPGPLCHGVIAKDGTVHLVGNGRANHAGLGDDDVLRAVVAESAALPTPNENNTDGNARFYGFECVNLGDGKDPWPAAQLEAIEAASAAICRAHDWSARSVIGHKEWTNTKIDPRGFSMAGMRERIATRLGQAAPTPPPQPVVDLSRLVTAARTDPGASGTPVTYAGVKTVERALVAEGLLAAAYADGHYGTQTLTAYAAWQRRCGYSGADADGIPGMTTLSRLGAKHGFTVQA</sequence>
<evidence type="ECO:0000313" key="2">
    <source>
        <dbReference type="EMBL" id="MEU3558379.1"/>
    </source>
</evidence>
<dbReference type="GO" id="GO:0008745">
    <property type="term" value="F:N-acetylmuramoyl-L-alanine amidase activity"/>
    <property type="evidence" value="ECO:0007669"/>
    <property type="project" value="UniProtKB-EC"/>
</dbReference>